<feature type="transmembrane region" description="Helical" evidence="1">
    <location>
        <begin position="20"/>
        <end position="39"/>
    </location>
</feature>
<evidence type="ECO:0000313" key="3">
    <source>
        <dbReference type="EMBL" id="KKR78179.1"/>
    </source>
</evidence>
<accession>A0A0G0TMD3</accession>
<feature type="transmembrane region" description="Helical" evidence="1">
    <location>
        <begin position="418"/>
        <end position="436"/>
    </location>
</feature>
<dbReference type="Gene3D" id="3.90.550.10">
    <property type="entry name" value="Spore Coat Polysaccharide Biosynthesis Protein SpsA, Chain A"/>
    <property type="match status" value="1"/>
</dbReference>
<dbReference type="AlphaFoldDB" id="A0A0G0TMD3"/>
<sequence length="496" mass="57837">MLKRFVEKHDRQVHRFLEILPGTFSWTLILFPFWGSFIIPHYVAYFIIIFIVFWFYKSAMLALSAIVSHLKLRASEKYDWTADVRALGDHKKIHHLIMIPTYREPIATIVRGIESVRAQNFNKKQISVCVAFEAREGVEARKKAGILKKKFGKAFTNLLFTYHPDIAHEVKGKSSNQAYAIKSAKKLLINKQKRNINYITVTSKDADGILSENYLACLTYKFLTMENRHLTFWQPIVLFYTNIWRVPAPIRVISSLSSVYQTAQNSRTDRLINYSIYSTSMKLLDDVGYWDIDVIPEDYRIFFKAFFAKDGQVDVDPIFLPAYADAAESTTYIKSLLNLYEQEKRWAWGVSDDAYFIKKWLTYTHIPFWKRTVRVFKVLEDHFLWPVHWFAITLGATIPVLLNPAFAQTVMGQNLPRVSFGILTSCWIFMAIILLIDFRQRPKREGKIGLIKKILTPFEFVMMPIVTLLFTTLPGIDAHTRLMLGKYLEYRVTEKV</sequence>
<feature type="transmembrane region" description="Helical" evidence="1">
    <location>
        <begin position="457"/>
        <end position="476"/>
    </location>
</feature>
<evidence type="ECO:0000256" key="1">
    <source>
        <dbReference type="SAM" id="Phobius"/>
    </source>
</evidence>
<name>A0A0G0TMD3_9BACT</name>
<keyword evidence="1" id="KW-0472">Membrane</keyword>
<keyword evidence="1" id="KW-1133">Transmembrane helix</keyword>
<feature type="domain" description="Glycosyltransferase 2-like" evidence="2">
    <location>
        <begin position="205"/>
        <end position="424"/>
    </location>
</feature>
<feature type="transmembrane region" description="Helical" evidence="1">
    <location>
        <begin position="45"/>
        <end position="67"/>
    </location>
</feature>
<organism evidence="3 4">
    <name type="scientific">Candidatus Curtissbacteria bacterium GW2011_GWA1_40_9</name>
    <dbReference type="NCBI Taxonomy" id="1618408"/>
    <lineage>
        <taxon>Bacteria</taxon>
        <taxon>Candidatus Curtissiibacteriota</taxon>
    </lineage>
</organism>
<dbReference type="STRING" id="1618408.UU23_C0002G0006"/>
<dbReference type="Proteomes" id="UP000034292">
    <property type="component" value="Unassembled WGS sequence"/>
</dbReference>
<gene>
    <name evidence="3" type="ORF">UU23_C0002G0006</name>
</gene>
<reference evidence="3 4" key="1">
    <citation type="journal article" date="2015" name="Nature">
        <title>rRNA introns, odd ribosomes, and small enigmatic genomes across a large radiation of phyla.</title>
        <authorList>
            <person name="Brown C.T."/>
            <person name="Hug L.A."/>
            <person name="Thomas B.C."/>
            <person name="Sharon I."/>
            <person name="Castelle C.J."/>
            <person name="Singh A."/>
            <person name="Wilkins M.J."/>
            <person name="Williams K.H."/>
            <person name="Banfield J.F."/>
        </authorList>
    </citation>
    <scope>NUCLEOTIDE SEQUENCE [LARGE SCALE GENOMIC DNA]</scope>
</reference>
<dbReference type="InterPro" id="IPR001173">
    <property type="entry name" value="Glyco_trans_2-like"/>
</dbReference>
<dbReference type="Pfam" id="PF13632">
    <property type="entry name" value="Glyco_trans_2_3"/>
    <property type="match status" value="1"/>
</dbReference>
<protein>
    <recommendedName>
        <fullName evidence="2">Glycosyltransferase 2-like domain-containing protein</fullName>
    </recommendedName>
</protein>
<comment type="caution">
    <text evidence="3">The sequence shown here is derived from an EMBL/GenBank/DDBJ whole genome shotgun (WGS) entry which is preliminary data.</text>
</comment>
<dbReference type="InterPro" id="IPR029044">
    <property type="entry name" value="Nucleotide-diphossugar_trans"/>
</dbReference>
<keyword evidence="1" id="KW-0812">Transmembrane</keyword>
<evidence type="ECO:0000313" key="4">
    <source>
        <dbReference type="Proteomes" id="UP000034292"/>
    </source>
</evidence>
<dbReference type="SUPFAM" id="SSF53448">
    <property type="entry name" value="Nucleotide-diphospho-sugar transferases"/>
    <property type="match status" value="1"/>
</dbReference>
<evidence type="ECO:0000259" key="2">
    <source>
        <dbReference type="Pfam" id="PF13632"/>
    </source>
</evidence>
<dbReference type="PANTHER" id="PTHR36851:SF1">
    <property type="entry name" value="GLYCO_TRANS_2-LIKE DOMAIN-CONTAINING PROTEIN"/>
    <property type="match status" value="1"/>
</dbReference>
<proteinExistence type="predicted"/>
<feature type="transmembrane region" description="Helical" evidence="1">
    <location>
        <begin position="383"/>
        <end position="406"/>
    </location>
</feature>
<dbReference type="PANTHER" id="PTHR36851">
    <property type="entry name" value="UNNAMED PRODUCT"/>
    <property type="match status" value="1"/>
</dbReference>
<dbReference type="EMBL" id="LBZV01000002">
    <property type="protein sequence ID" value="KKR78179.1"/>
    <property type="molecule type" value="Genomic_DNA"/>
</dbReference>